<evidence type="ECO:0000313" key="2">
    <source>
        <dbReference type="Proteomes" id="UP001172680"/>
    </source>
</evidence>
<gene>
    <name evidence="1" type="ORF">H2199_004604</name>
</gene>
<reference evidence="1" key="1">
    <citation type="submission" date="2022-10" db="EMBL/GenBank/DDBJ databases">
        <title>Culturing micro-colonial fungi from biological soil crusts in the Mojave desert and describing Neophaeococcomyces mojavensis, and introducing the new genera and species Taxawa tesnikishii.</title>
        <authorList>
            <person name="Kurbessoian T."/>
            <person name="Stajich J.E."/>
        </authorList>
    </citation>
    <scope>NUCLEOTIDE SEQUENCE</scope>
    <source>
        <strain evidence="1">JES_115</strain>
    </source>
</reference>
<evidence type="ECO:0000313" key="1">
    <source>
        <dbReference type="EMBL" id="KAJ9643081.1"/>
    </source>
</evidence>
<organism evidence="1 2">
    <name type="scientific">Coniosporium tulheliwenetii</name>
    <dbReference type="NCBI Taxonomy" id="3383036"/>
    <lineage>
        <taxon>Eukaryota</taxon>
        <taxon>Fungi</taxon>
        <taxon>Dikarya</taxon>
        <taxon>Ascomycota</taxon>
        <taxon>Pezizomycotina</taxon>
        <taxon>Dothideomycetes</taxon>
        <taxon>Dothideomycetes incertae sedis</taxon>
        <taxon>Coniosporium</taxon>
    </lineage>
</organism>
<sequence length="164" mass="17850">MASDVNVGESSFSSYSDGTSAARAIEADVSLSGKYMAVLGDASTNHSISKTFIIKNDGFPVDIELSHGSDRATPGSGNCAVNINNTQYMNSGTKDNTWNMQWFCQYEVNPNVHTVKENGHANEHPIHDPKNDRTNGLKKGRANDVKRGHADGVENDRMKGQKYS</sequence>
<keyword evidence="2" id="KW-1185">Reference proteome</keyword>
<name>A0ACC2Z698_9PEZI</name>
<protein>
    <submittedName>
        <fullName evidence="1">Uncharacterized protein</fullName>
    </submittedName>
</protein>
<dbReference type="Proteomes" id="UP001172680">
    <property type="component" value="Unassembled WGS sequence"/>
</dbReference>
<proteinExistence type="predicted"/>
<comment type="caution">
    <text evidence="1">The sequence shown here is derived from an EMBL/GenBank/DDBJ whole genome shotgun (WGS) entry which is preliminary data.</text>
</comment>
<dbReference type="EMBL" id="JAPDRP010000012">
    <property type="protein sequence ID" value="KAJ9643081.1"/>
    <property type="molecule type" value="Genomic_DNA"/>
</dbReference>
<accession>A0ACC2Z698</accession>